<evidence type="ECO:0000256" key="1">
    <source>
        <dbReference type="ARBA" id="ARBA00010333"/>
    </source>
</evidence>
<evidence type="ECO:0000313" key="4">
    <source>
        <dbReference type="Proteomes" id="UP000243207"/>
    </source>
</evidence>
<evidence type="ECO:0000256" key="2">
    <source>
        <dbReference type="SAM" id="SignalP"/>
    </source>
</evidence>
<dbReference type="RefSeq" id="WP_093394389.1">
    <property type="nucleotide sequence ID" value="NZ_LT629736.1"/>
</dbReference>
<name>A0A1H1UX34_9GAMM</name>
<dbReference type="EMBL" id="LT629736">
    <property type="protein sequence ID" value="SDS77082.1"/>
    <property type="molecule type" value="Genomic_DNA"/>
</dbReference>
<dbReference type="SUPFAM" id="SSF53850">
    <property type="entry name" value="Periplasmic binding protein-like II"/>
    <property type="match status" value="1"/>
</dbReference>
<dbReference type="STRING" id="487184.SAMN05216421_2160"/>
<gene>
    <name evidence="3" type="ORF">SAMN05216421_2160</name>
</gene>
<feature type="signal peptide" evidence="2">
    <location>
        <begin position="1"/>
        <end position="22"/>
    </location>
</feature>
<organism evidence="3 4">
    <name type="scientific">Halopseudomonas xinjiangensis</name>
    <dbReference type="NCBI Taxonomy" id="487184"/>
    <lineage>
        <taxon>Bacteria</taxon>
        <taxon>Pseudomonadati</taxon>
        <taxon>Pseudomonadota</taxon>
        <taxon>Gammaproteobacteria</taxon>
        <taxon>Pseudomonadales</taxon>
        <taxon>Pseudomonadaceae</taxon>
        <taxon>Halopseudomonas</taxon>
    </lineage>
</organism>
<dbReference type="OrthoDB" id="6120914at2"/>
<sequence length="255" mass="28366">MRYFRASLVLLLAAVMSAPCTAQEPVANEAPARFMSAEVWPWAYLDDSRQPAGLLHTLAQRLTQVAGLPLHNRVLPHQRLRHDFRLGNGDFAVLFENPTLDDFAIPLGEVLRSDMFLVAPAGSRVTLSFEGLAGRPVGYIRGTYYGEAFEADQGMIKIATHNLDQALQMLEAGRLDAFLSSDVVLYHTFLAKGIDPADFRLRVYTSGLGGHLYMQREASRPDYGPRLRAALDILRETGELEDIFRVPLVSEPSPR</sequence>
<dbReference type="Gene3D" id="3.40.190.10">
    <property type="entry name" value="Periplasmic binding protein-like II"/>
    <property type="match status" value="2"/>
</dbReference>
<protein>
    <submittedName>
        <fullName evidence="3">Polar amino acid transport system substrate-binding protein</fullName>
    </submittedName>
</protein>
<keyword evidence="4" id="KW-1185">Reference proteome</keyword>
<dbReference type="AlphaFoldDB" id="A0A1H1UX34"/>
<proteinExistence type="inferred from homology"/>
<keyword evidence="2" id="KW-0732">Signal</keyword>
<feature type="chain" id="PRO_5009262681" evidence="2">
    <location>
        <begin position="23"/>
        <end position="255"/>
    </location>
</feature>
<comment type="similarity">
    <text evidence="1">Belongs to the bacterial solute-binding protein 3 family.</text>
</comment>
<reference evidence="4" key="1">
    <citation type="submission" date="2016-10" db="EMBL/GenBank/DDBJ databases">
        <authorList>
            <person name="Varghese N."/>
            <person name="Submissions S."/>
        </authorList>
    </citation>
    <scope>NUCLEOTIDE SEQUENCE [LARGE SCALE GENOMIC DNA]</scope>
    <source>
        <strain evidence="4">NRRL B-51270</strain>
    </source>
</reference>
<dbReference type="PANTHER" id="PTHR35936:SF6">
    <property type="entry name" value="AMINO ACID ABC TRANSPORTER SUBSTRATE-BINDING PAAT FAMILY PROTEIN"/>
    <property type="match status" value="1"/>
</dbReference>
<dbReference type="Proteomes" id="UP000243207">
    <property type="component" value="Chromosome I"/>
</dbReference>
<dbReference type="PANTHER" id="PTHR35936">
    <property type="entry name" value="MEMBRANE-BOUND LYTIC MUREIN TRANSGLYCOSYLASE F"/>
    <property type="match status" value="1"/>
</dbReference>
<accession>A0A1H1UX34</accession>
<evidence type="ECO:0000313" key="3">
    <source>
        <dbReference type="EMBL" id="SDS77082.1"/>
    </source>
</evidence>